<dbReference type="Proteomes" id="UP000261640">
    <property type="component" value="Unplaced"/>
</dbReference>
<evidence type="ECO:0000313" key="1">
    <source>
        <dbReference type="Ensembl" id="ENSMAMP00000022343.1"/>
    </source>
</evidence>
<reference evidence="1" key="2">
    <citation type="submission" date="2025-09" db="UniProtKB">
        <authorList>
            <consortium name="Ensembl"/>
        </authorList>
    </citation>
    <scope>IDENTIFICATION</scope>
</reference>
<reference evidence="1" key="1">
    <citation type="submission" date="2025-08" db="UniProtKB">
        <authorList>
            <consortium name="Ensembl"/>
        </authorList>
    </citation>
    <scope>IDENTIFICATION</scope>
</reference>
<name>A0A3Q3M5Q5_9TELE</name>
<accession>A0A3Q3M5Q5</accession>
<dbReference type="AlphaFoldDB" id="A0A3Q3M5Q5"/>
<dbReference type="Ensembl" id="ENSMAMT00000022915.2">
    <property type="protein sequence ID" value="ENSMAMP00000022343.1"/>
    <property type="gene ID" value="ENSMAMG00000015045.2"/>
</dbReference>
<keyword evidence="2" id="KW-1185">Reference proteome</keyword>
<sequence>TSMLLPLQANRVLGLSCQMCPGLSSEAATQGPVNWPSATSACCKLIAPLKTQRPHYSAEKEKQQRDLKGSLIFAQGFHLLPYTVHVPLYKYRHIAVPQRAIE</sequence>
<dbReference type="InParanoid" id="A0A3Q3M5Q5"/>
<proteinExistence type="predicted"/>
<protein>
    <submittedName>
        <fullName evidence="1">Uncharacterized protein</fullName>
    </submittedName>
</protein>
<organism evidence="1 2">
    <name type="scientific">Mastacembelus armatus</name>
    <name type="common">zig-zag eel</name>
    <dbReference type="NCBI Taxonomy" id="205130"/>
    <lineage>
        <taxon>Eukaryota</taxon>
        <taxon>Metazoa</taxon>
        <taxon>Chordata</taxon>
        <taxon>Craniata</taxon>
        <taxon>Vertebrata</taxon>
        <taxon>Euteleostomi</taxon>
        <taxon>Actinopterygii</taxon>
        <taxon>Neopterygii</taxon>
        <taxon>Teleostei</taxon>
        <taxon>Neoteleostei</taxon>
        <taxon>Acanthomorphata</taxon>
        <taxon>Anabantaria</taxon>
        <taxon>Synbranchiformes</taxon>
        <taxon>Mastacembelidae</taxon>
        <taxon>Mastacembelus</taxon>
    </lineage>
</organism>
<evidence type="ECO:0000313" key="2">
    <source>
        <dbReference type="Proteomes" id="UP000261640"/>
    </source>
</evidence>